<dbReference type="Gene3D" id="3.30.565.10">
    <property type="entry name" value="Histidine kinase-like ATPase, C-terminal domain"/>
    <property type="match status" value="1"/>
</dbReference>
<keyword evidence="6 7" id="KW-0496">Mitochondrion</keyword>
<dbReference type="AlphaFoldDB" id="A0A448YMC8"/>
<keyword evidence="5 7" id="KW-0067">ATP-binding</keyword>
<evidence type="ECO:0000313" key="10">
    <source>
        <dbReference type="Proteomes" id="UP000290900"/>
    </source>
</evidence>
<dbReference type="SUPFAM" id="SSF69012">
    <property type="entry name" value="alpha-ketoacid dehydrogenase kinase, N-terminal domain"/>
    <property type="match status" value="1"/>
</dbReference>
<evidence type="ECO:0000256" key="5">
    <source>
        <dbReference type="ARBA" id="ARBA00022840"/>
    </source>
</evidence>
<dbReference type="FunCoup" id="A0A448YMC8">
    <property type="interactions" value="193"/>
</dbReference>
<organism evidence="9 10">
    <name type="scientific">Brettanomyces naardenensis</name>
    <name type="common">Yeast</name>
    <dbReference type="NCBI Taxonomy" id="13370"/>
    <lineage>
        <taxon>Eukaryota</taxon>
        <taxon>Fungi</taxon>
        <taxon>Dikarya</taxon>
        <taxon>Ascomycota</taxon>
        <taxon>Saccharomycotina</taxon>
        <taxon>Pichiomycetes</taxon>
        <taxon>Pichiales</taxon>
        <taxon>Pichiaceae</taxon>
        <taxon>Brettanomyces</taxon>
    </lineage>
</organism>
<evidence type="ECO:0000259" key="8">
    <source>
        <dbReference type="Pfam" id="PF10436"/>
    </source>
</evidence>
<sequence length="462" mass="52602">MSYPPLKLSAFASKLESMLPFQARYANLLNEQHFYQNDTITSWASKEAHPVTLRQLANYGQKLNKGKIIASANFVRNELPIRLSLRVKEMQELKFNITNNYHLNQVYQSYWYCFNAFRHTRKIITLEDNDKFCRFLSNVLDDHLIVLPHLLMGTLEVSILRSMPQKELDSFISSMIRSRISRRVIMEQHISLSNAFQSQSSSVVVEPANYIGAAFENGSAHERLKVTAEAVKSYIQSNFPNLKMPELIIEGDDVKFEFLTAHLNYIFAEIFRNAFKATINNMLKHNGHLSEEELSQLQPPPVIVQVSTTENSTAFKFSDQGGGMSNERLSKVWSFGKSPELATLYLQNFHKMPGLDLPKRLPILDHQYWDKPDNGQHAKHELGGVLGNLGNMESSPQRSTLFSLAGRSFQSTLGLSLPMCKVYTDYWGGTLEMYSVEGYGSDVYLTFGKIGTNQDSLRLDRA</sequence>
<dbReference type="GO" id="GO:0005524">
    <property type="term" value="F:ATP binding"/>
    <property type="evidence" value="ECO:0007669"/>
    <property type="project" value="UniProtKB-UniRule"/>
</dbReference>
<dbReference type="STRING" id="13370.A0A448YMC8"/>
<dbReference type="EMBL" id="CAACVR010000016">
    <property type="protein sequence ID" value="VEU22013.1"/>
    <property type="molecule type" value="Genomic_DNA"/>
</dbReference>
<evidence type="ECO:0000256" key="6">
    <source>
        <dbReference type="ARBA" id="ARBA00023128"/>
    </source>
</evidence>
<dbReference type="PANTHER" id="PTHR11947:SF25">
    <property type="entry name" value="[PYRUVATE DEHYDROGENASE (ACETYL-TRANSFERRING)] KINASE 2, MITOCHONDRIAL"/>
    <property type="match status" value="1"/>
</dbReference>
<keyword evidence="10" id="KW-1185">Reference proteome</keyword>
<dbReference type="GO" id="GO:0005759">
    <property type="term" value="C:mitochondrial matrix"/>
    <property type="evidence" value="ECO:0007669"/>
    <property type="project" value="UniProtKB-SubCell"/>
</dbReference>
<evidence type="ECO:0000256" key="2">
    <source>
        <dbReference type="ARBA" id="ARBA00022679"/>
    </source>
</evidence>
<evidence type="ECO:0000313" key="9">
    <source>
        <dbReference type="EMBL" id="VEU22013.1"/>
    </source>
</evidence>
<dbReference type="Pfam" id="PF10436">
    <property type="entry name" value="BCDHK_Adom3"/>
    <property type="match status" value="1"/>
</dbReference>
<evidence type="ECO:0000256" key="1">
    <source>
        <dbReference type="ARBA" id="ARBA00006155"/>
    </source>
</evidence>
<feature type="domain" description="Branched-chain alpha-ketoacid dehydrogenase kinase/Pyruvate dehydrogenase kinase N-terminal" evidence="8">
    <location>
        <begin position="50"/>
        <end position="212"/>
    </location>
</feature>
<dbReference type="Gene3D" id="1.20.140.20">
    <property type="entry name" value="Alpha-ketoacid/pyruvate dehydrogenase kinase, N-terminal domain"/>
    <property type="match status" value="1"/>
</dbReference>
<comment type="similarity">
    <text evidence="1 7">Belongs to the PDK/BCKDK protein kinase family.</text>
</comment>
<dbReference type="InterPro" id="IPR036784">
    <property type="entry name" value="AK/P_DHK_N_sf"/>
</dbReference>
<dbReference type="OrthoDB" id="407390at2759"/>
<name>A0A448YMC8_BRENA</name>
<keyword evidence="3 7" id="KW-0547">Nucleotide-binding</keyword>
<keyword evidence="2 7" id="KW-0808">Transferase</keyword>
<evidence type="ECO:0000256" key="3">
    <source>
        <dbReference type="ARBA" id="ARBA00022741"/>
    </source>
</evidence>
<accession>A0A448YMC8</accession>
<dbReference type="InterPro" id="IPR039028">
    <property type="entry name" value="BCKD/PDK"/>
</dbReference>
<dbReference type="GO" id="GO:0004740">
    <property type="term" value="F:pyruvate dehydrogenase (acetyl-transferring) kinase activity"/>
    <property type="evidence" value="ECO:0007669"/>
    <property type="project" value="TreeGrafter"/>
</dbReference>
<dbReference type="InterPro" id="IPR036890">
    <property type="entry name" value="HATPase_C_sf"/>
</dbReference>
<dbReference type="Proteomes" id="UP000290900">
    <property type="component" value="Unassembled WGS sequence"/>
</dbReference>
<evidence type="ECO:0000256" key="4">
    <source>
        <dbReference type="ARBA" id="ARBA00022777"/>
    </source>
</evidence>
<dbReference type="SUPFAM" id="SSF55874">
    <property type="entry name" value="ATPase domain of HSP90 chaperone/DNA topoisomerase II/histidine kinase"/>
    <property type="match status" value="2"/>
</dbReference>
<keyword evidence="4 7" id="KW-0418">Kinase</keyword>
<gene>
    <name evidence="9" type="ORF">BRENAR_LOCUS2745</name>
</gene>
<reference evidence="9 10" key="1">
    <citation type="submission" date="2018-12" db="EMBL/GenBank/DDBJ databases">
        <authorList>
            <person name="Tiukova I."/>
            <person name="Dainat J."/>
        </authorList>
    </citation>
    <scope>NUCLEOTIDE SEQUENCE [LARGE SCALE GENOMIC DNA]</scope>
</reference>
<dbReference type="EC" id="2.7.11.-" evidence="7"/>
<dbReference type="PANTHER" id="PTHR11947">
    <property type="entry name" value="PYRUVATE DEHYDROGENASE KINASE"/>
    <property type="match status" value="1"/>
</dbReference>
<protein>
    <recommendedName>
        <fullName evidence="7">Protein-serine/threonine kinase</fullName>
        <ecNumber evidence="7">2.7.11.-</ecNumber>
    </recommendedName>
</protein>
<dbReference type="InParanoid" id="A0A448YMC8"/>
<evidence type="ECO:0000256" key="7">
    <source>
        <dbReference type="RuleBase" id="RU366032"/>
    </source>
</evidence>
<dbReference type="GO" id="GO:0010906">
    <property type="term" value="P:regulation of glucose metabolic process"/>
    <property type="evidence" value="ECO:0007669"/>
    <property type="project" value="TreeGrafter"/>
</dbReference>
<proteinExistence type="inferred from homology"/>
<comment type="subcellular location">
    <subcellularLocation>
        <location evidence="7">Mitochondrion matrix</location>
    </subcellularLocation>
</comment>
<dbReference type="InterPro" id="IPR018955">
    <property type="entry name" value="BCDHK/PDK_N"/>
</dbReference>